<dbReference type="Proteomes" id="UP000584867">
    <property type="component" value="Unassembled WGS sequence"/>
</dbReference>
<dbReference type="AlphaFoldDB" id="A0A7W7ZUN6"/>
<evidence type="ECO:0000313" key="2">
    <source>
        <dbReference type="Proteomes" id="UP000584867"/>
    </source>
</evidence>
<gene>
    <name evidence="1" type="ORF">HDF15_004399</name>
</gene>
<name>A0A7W7ZUN6_9BACT</name>
<dbReference type="RefSeq" id="WP_184259258.1">
    <property type="nucleotide sequence ID" value="NZ_JACHIO010000022.1"/>
</dbReference>
<accession>A0A7W7ZUN6</accession>
<proteinExistence type="predicted"/>
<sequence length="57" mass="6328">MAFAAIVQQMPSGDVPLTIEDASQMKFRNPFDKEAVCFHIQTIVTFQKSKAVALKSL</sequence>
<protein>
    <submittedName>
        <fullName evidence="1">Uncharacterized protein</fullName>
    </submittedName>
</protein>
<evidence type="ECO:0000313" key="1">
    <source>
        <dbReference type="EMBL" id="MBB5066029.1"/>
    </source>
</evidence>
<organism evidence="1 2">
    <name type="scientific">Granulicella mallensis</name>
    <dbReference type="NCBI Taxonomy" id="940614"/>
    <lineage>
        <taxon>Bacteria</taxon>
        <taxon>Pseudomonadati</taxon>
        <taxon>Acidobacteriota</taxon>
        <taxon>Terriglobia</taxon>
        <taxon>Terriglobales</taxon>
        <taxon>Acidobacteriaceae</taxon>
        <taxon>Granulicella</taxon>
    </lineage>
</organism>
<comment type="caution">
    <text evidence="1">The sequence shown here is derived from an EMBL/GenBank/DDBJ whole genome shotgun (WGS) entry which is preliminary data.</text>
</comment>
<dbReference type="EMBL" id="JACHIO010000022">
    <property type="protein sequence ID" value="MBB5066029.1"/>
    <property type="molecule type" value="Genomic_DNA"/>
</dbReference>
<reference evidence="1 2" key="1">
    <citation type="submission" date="2020-08" db="EMBL/GenBank/DDBJ databases">
        <title>Genomic Encyclopedia of Type Strains, Phase IV (KMG-V): Genome sequencing to study the core and pangenomes of soil and plant-associated prokaryotes.</title>
        <authorList>
            <person name="Whitman W."/>
        </authorList>
    </citation>
    <scope>NUCLEOTIDE SEQUENCE [LARGE SCALE GENOMIC DNA]</scope>
    <source>
        <strain evidence="1 2">X5P3</strain>
    </source>
</reference>